<dbReference type="Proteomes" id="UP001162501">
    <property type="component" value="Chromosome 4"/>
</dbReference>
<name>A0AC59ZVY3_RANTA</name>
<organism evidence="1 2">
    <name type="scientific">Rangifer tarandus platyrhynchus</name>
    <name type="common">Svalbard reindeer</name>
    <dbReference type="NCBI Taxonomy" id="3082113"/>
    <lineage>
        <taxon>Eukaryota</taxon>
        <taxon>Metazoa</taxon>
        <taxon>Chordata</taxon>
        <taxon>Craniata</taxon>
        <taxon>Vertebrata</taxon>
        <taxon>Euteleostomi</taxon>
        <taxon>Mammalia</taxon>
        <taxon>Eutheria</taxon>
        <taxon>Laurasiatheria</taxon>
        <taxon>Artiodactyla</taxon>
        <taxon>Ruminantia</taxon>
        <taxon>Pecora</taxon>
        <taxon>Cervidae</taxon>
        <taxon>Odocoileinae</taxon>
        <taxon>Rangifer</taxon>
    </lineage>
</organism>
<dbReference type="EMBL" id="OX596088">
    <property type="protein sequence ID" value="CAN0516394.1"/>
    <property type="molecule type" value="Genomic_DNA"/>
</dbReference>
<evidence type="ECO:0000313" key="1">
    <source>
        <dbReference type="EMBL" id="CAN0516394.1"/>
    </source>
</evidence>
<protein>
    <submittedName>
        <fullName evidence="1">Uncharacterized protein</fullName>
    </submittedName>
</protein>
<accession>A0AC59ZVY3</accession>
<gene>
    <name evidence="1" type="ORF">MRATA1EN22A_LOCUS23525</name>
</gene>
<proteinExistence type="predicted"/>
<reference evidence="1" key="1">
    <citation type="submission" date="2023-05" db="EMBL/GenBank/DDBJ databases">
        <authorList>
            <consortium name="ELIXIR-Norway"/>
        </authorList>
    </citation>
    <scope>NUCLEOTIDE SEQUENCE</scope>
</reference>
<sequence length="129" mass="13414">MAPLPAPRLLPLAGTTSLSPSSPPPPPPLPPGPPFTRPGIRAERINRPRLFGGHPHSPGSPFLRAPTGGERGRRRRAGRPHGLRGTGRAGQVDIGAGRFGAQGGVPASARKEATAAEVGWGRGPPKRFR</sequence>
<evidence type="ECO:0000313" key="2">
    <source>
        <dbReference type="Proteomes" id="UP001162501"/>
    </source>
</evidence>
<reference evidence="1" key="2">
    <citation type="submission" date="2025-03" db="EMBL/GenBank/DDBJ databases">
        <authorList>
            <consortium name="ELIXIR-Norway"/>
            <consortium name="Elixir Norway"/>
        </authorList>
    </citation>
    <scope>NUCLEOTIDE SEQUENCE</scope>
</reference>